<organism evidence="1 2">
    <name type="scientific">Cupriavidus taiwanensis</name>
    <dbReference type="NCBI Taxonomy" id="164546"/>
    <lineage>
        <taxon>Bacteria</taxon>
        <taxon>Pseudomonadati</taxon>
        <taxon>Pseudomonadota</taxon>
        <taxon>Betaproteobacteria</taxon>
        <taxon>Burkholderiales</taxon>
        <taxon>Burkholderiaceae</taxon>
        <taxon>Cupriavidus</taxon>
    </lineage>
</organism>
<gene>
    <name evidence="1" type="ORF">CBM2636_MP10579</name>
</gene>
<sequence length="472" mass="50835">MAALGHLHRHGLGDLADMLEAEPGIECALDGMPQRFRPRIDDVRREPVAQLRHGAVEPAGADHLEAALALGQARHHIAQFAHIALVVARHQVMHDLRHHQRQARPGSGQAFCKEMPHQQRDILATLGQRGRAHGPLGNAEVQVAAKPAGLHLGLEVAIGRARQPEIRLAPGILAHALVHALLDHAQQACLQRKLELSHFIQEQRTAIGHRHRTIACRDGVGEGAPGMAEQFAARQLRAERGAIHHHERRAMALRIEIVDQPCQQLLAATAFAQQQAGAAAIAAHLRHCAQGGAPGRRIPDGALAQPRCVQHRFDLGQAAQPRGQFGQQRVLIGRADQIAERRRPPCLRNAMAAGGGGAAGDKGVGARLGAQPALRRLGDAIAVRHHQHRQHAARVVVQRHLVGQPMLAQIVLEPGTIVVIQHYAHFAPARKGDHRQGLRGGRAICARQALRRCRPGSGGGQGVSVAMRPSAA</sequence>
<dbReference type="AntiFam" id="ANF00203">
    <property type="entry name" value="Shadow ORF (opposite algB)"/>
</dbReference>
<reference evidence="1 2" key="1">
    <citation type="submission" date="2018-01" db="EMBL/GenBank/DDBJ databases">
        <authorList>
            <person name="Clerissi C."/>
        </authorList>
    </citation>
    <scope>NUCLEOTIDE SEQUENCE [LARGE SCALE GENOMIC DNA]</scope>
    <source>
        <strain evidence="1">Cupriavidus taiwanensis SWF 66322</strain>
        <plasmid evidence="2">cbm2636_mp</plasmid>
    </source>
</reference>
<dbReference type="Proteomes" id="UP000254259">
    <property type="component" value="Plasmid CBM2636_mp"/>
</dbReference>
<name>A0A9Q7UVD0_9BURK</name>
<dbReference type="AlphaFoldDB" id="A0A9Q7UVD0"/>
<dbReference type="EMBL" id="LT984814">
    <property type="protein sequence ID" value="SPD66943.1"/>
    <property type="molecule type" value="Genomic_DNA"/>
</dbReference>
<proteinExistence type="predicted"/>
<accession>A0A9Q7UVD0</accession>
<dbReference type="AntiFam" id="ANF00077">
    <property type="entry name" value="Shadow ORF (opposite AtoC)"/>
</dbReference>
<protein>
    <submittedName>
        <fullName evidence="1">Uncharacterized protein</fullName>
    </submittedName>
</protein>
<keyword evidence="1" id="KW-0614">Plasmid</keyword>
<evidence type="ECO:0000313" key="2">
    <source>
        <dbReference type="Proteomes" id="UP000254259"/>
    </source>
</evidence>
<evidence type="ECO:0000313" key="1">
    <source>
        <dbReference type="EMBL" id="SPD66943.1"/>
    </source>
</evidence>
<geneLocation type="plasmid" evidence="2">
    <name>cbm2636_mp</name>
</geneLocation>